<name>A0A9W6XBV1_9STRA</name>
<sequence length="368" mass="42325">MVKPVCEDPKARKKAKHREAMVEFRLNKKQKQNNLLLEHRRLEDRMKALVAAAKAAAARTGGTTDTLQKLVVEREILRSQNIALREEIQRHEKFKKIVLEARDDPMEKEESTLLSGDGESGWRVRFEDAAEPSFHFHPFTRDEFDTKIKQFESELKTGKASLVKVGSFFGWDVLRAPLVSASDGKSLLARSKVSKRLRCSLDVHQKMSYTKQKDLSPLVVTPMGWGLHKRTNVSTQVLQEFDQDSIVFVHSIPGPEKALRYFFQVRRAQWTLRDGRRKLMASLVITDSEANRRSREAEDSHDKVEWATEGAINVSVTEVDDNSIDVVCDHWAACESELHAEYLMIQWTQFAVWWEQLIVPTNLLLQKT</sequence>
<organism evidence="2 3">
    <name type="scientific">Phytophthora lilii</name>
    <dbReference type="NCBI Taxonomy" id="2077276"/>
    <lineage>
        <taxon>Eukaryota</taxon>
        <taxon>Sar</taxon>
        <taxon>Stramenopiles</taxon>
        <taxon>Oomycota</taxon>
        <taxon>Peronosporomycetes</taxon>
        <taxon>Peronosporales</taxon>
        <taxon>Peronosporaceae</taxon>
        <taxon>Phytophthora</taxon>
    </lineage>
</organism>
<evidence type="ECO:0000313" key="3">
    <source>
        <dbReference type="Proteomes" id="UP001165083"/>
    </source>
</evidence>
<keyword evidence="3" id="KW-1185">Reference proteome</keyword>
<accession>A0A9W6XBV1</accession>
<comment type="caution">
    <text evidence="2">The sequence shown here is derived from an EMBL/GenBank/DDBJ whole genome shotgun (WGS) entry which is preliminary data.</text>
</comment>
<dbReference type="Proteomes" id="UP001165083">
    <property type="component" value="Unassembled WGS sequence"/>
</dbReference>
<dbReference type="OrthoDB" id="122360at2759"/>
<feature type="coiled-coil region" evidence="1">
    <location>
        <begin position="39"/>
        <end position="87"/>
    </location>
</feature>
<keyword evidence="1" id="KW-0175">Coiled coil</keyword>
<gene>
    <name evidence="2" type="ORF">Plil01_001505300</name>
</gene>
<reference evidence="2" key="1">
    <citation type="submission" date="2023-04" db="EMBL/GenBank/DDBJ databases">
        <title>Phytophthora lilii NBRC 32176.</title>
        <authorList>
            <person name="Ichikawa N."/>
            <person name="Sato H."/>
            <person name="Tonouchi N."/>
        </authorList>
    </citation>
    <scope>NUCLEOTIDE SEQUENCE</scope>
    <source>
        <strain evidence="2">NBRC 32176</strain>
    </source>
</reference>
<dbReference type="EMBL" id="BSXW01001283">
    <property type="protein sequence ID" value="GMF35443.1"/>
    <property type="molecule type" value="Genomic_DNA"/>
</dbReference>
<evidence type="ECO:0000313" key="2">
    <source>
        <dbReference type="EMBL" id="GMF35443.1"/>
    </source>
</evidence>
<protein>
    <submittedName>
        <fullName evidence="2">Unnamed protein product</fullName>
    </submittedName>
</protein>
<evidence type="ECO:0000256" key="1">
    <source>
        <dbReference type="SAM" id="Coils"/>
    </source>
</evidence>
<dbReference type="AlphaFoldDB" id="A0A9W6XBV1"/>
<proteinExistence type="predicted"/>